<proteinExistence type="predicted"/>
<keyword evidence="1" id="KW-1133">Transmembrane helix</keyword>
<dbReference type="Gene3D" id="3.30.700.10">
    <property type="entry name" value="Glycoprotein, Type 4 Pilin"/>
    <property type="match status" value="1"/>
</dbReference>
<keyword evidence="1" id="KW-0812">Transmembrane</keyword>
<organism evidence="3 4">
    <name type="scientific">Gimesia aquarii</name>
    <dbReference type="NCBI Taxonomy" id="2527964"/>
    <lineage>
        <taxon>Bacteria</taxon>
        <taxon>Pseudomonadati</taxon>
        <taxon>Planctomycetota</taxon>
        <taxon>Planctomycetia</taxon>
        <taxon>Planctomycetales</taxon>
        <taxon>Planctomycetaceae</taxon>
        <taxon>Gimesia</taxon>
    </lineage>
</organism>
<dbReference type="RefSeq" id="WP_144985594.1">
    <property type="nucleotide sequence ID" value="NZ_CP037920.1"/>
</dbReference>
<dbReference type="PANTHER" id="PTHR30093">
    <property type="entry name" value="GENERAL SECRETION PATHWAY PROTEIN G"/>
    <property type="match status" value="1"/>
</dbReference>
<accession>A0A517VW39</accession>
<protein>
    <submittedName>
        <fullName evidence="3">Type II secretion system protein G</fullName>
    </submittedName>
</protein>
<dbReference type="NCBIfam" id="TIGR04294">
    <property type="entry name" value="pre_pil_HX9DG"/>
    <property type="match status" value="1"/>
</dbReference>
<dbReference type="PANTHER" id="PTHR30093:SF2">
    <property type="entry name" value="TYPE II SECRETION SYSTEM PROTEIN H"/>
    <property type="match status" value="1"/>
</dbReference>
<dbReference type="KEGG" id="gaw:V144x_26960"/>
<keyword evidence="1" id="KW-0472">Membrane</keyword>
<gene>
    <name evidence="3" type="primary">xcpT_26</name>
    <name evidence="3" type="ORF">V144x_26960</name>
</gene>
<dbReference type="SUPFAM" id="SSF54523">
    <property type="entry name" value="Pili subunits"/>
    <property type="match status" value="1"/>
</dbReference>
<dbReference type="AlphaFoldDB" id="A0A517VW39"/>
<name>A0A517VW39_9PLAN</name>
<feature type="transmembrane region" description="Helical" evidence="1">
    <location>
        <begin position="12"/>
        <end position="34"/>
    </location>
</feature>
<feature type="domain" description="DUF1559" evidence="2">
    <location>
        <begin position="35"/>
        <end position="324"/>
    </location>
</feature>
<dbReference type="Pfam" id="PF07596">
    <property type="entry name" value="SBP_bac_10"/>
    <property type="match status" value="1"/>
</dbReference>
<evidence type="ECO:0000313" key="3">
    <source>
        <dbReference type="EMBL" id="QDT97224.1"/>
    </source>
</evidence>
<dbReference type="Proteomes" id="UP000318704">
    <property type="component" value="Chromosome"/>
</dbReference>
<dbReference type="EMBL" id="CP037920">
    <property type="protein sequence ID" value="QDT97224.1"/>
    <property type="molecule type" value="Genomic_DNA"/>
</dbReference>
<dbReference type="PROSITE" id="PS00409">
    <property type="entry name" value="PROKAR_NTER_METHYL"/>
    <property type="match status" value="1"/>
</dbReference>
<dbReference type="InterPro" id="IPR012902">
    <property type="entry name" value="N_methyl_site"/>
</dbReference>
<evidence type="ECO:0000313" key="4">
    <source>
        <dbReference type="Proteomes" id="UP000318704"/>
    </source>
</evidence>
<dbReference type="NCBIfam" id="TIGR02532">
    <property type="entry name" value="IV_pilin_GFxxxE"/>
    <property type="match status" value="1"/>
</dbReference>
<dbReference type="InterPro" id="IPR011453">
    <property type="entry name" value="DUF1559"/>
</dbReference>
<dbReference type="InterPro" id="IPR027558">
    <property type="entry name" value="Pre_pil_HX9DG_C"/>
</dbReference>
<sequence length="342" mass="36412">MNLKHSQKRGFTLIELLVVIAIIAILIALLLPAVQQAREAARRSTCKNNLKQIALGLHNYHETHGVFPPGSVGTQTNGVTGNAVRWREWLEAGSLTATNAHGTSWMLQVLPFVDQANTYNLWNFNTNVMGNRAVAEVDIPIFYCPSRRSKVRKVDQKMQLDETPGSTTITNPFTKGGTDYGACKGSGNGFGDGFGGTGHESLGPGNSNEWIGTFGGGNLGIFYTNSDTQMRDIKDGTTNTLMVGEMQRLTGNDSTLSLDGWAAGGVANIFNTDMGQLGTAESGSGDNRGINGGQYEAPGSDHVGGAHFGLADGSVRFISENIDTRTFNRIGTADGTTTAGEF</sequence>
<reference evidence="3 4" key="1">
    <citation type="submission" date="2019-03" db="EMBL/GenBank/DDBJ databases">
        <title>Deep-cultivation of Planctomycetes and their phenomic and genomic characterization uncovers novel biology.</title>
        <authorList>
            <person name="Wiegand S."/>
            <person name="Jogler M."/>
            <person name="Boedeker C."/>
            <person name="Pinto D."/>
            <person name="Vollmers J."/>
            <person name="Rivas-Marin E."/>
            <person name="Kohn T."/>
            <person name="Peeters S.H."/>
            <person name="Heuer A."/>
            <person name="Rast P."/>
            <person name="Oberbeckmann S."/>
            <person name="Bunk B."/>
            <person name="Jeske O."/>
            <person name="Meyerdierks A."/>
            <person name="Storesund J.E."/>
            <person name="Kallscheuer N."/>
            <person name="Luecker S."/>
            <person name="Lage O.M."/>
            <person name="Pohl T."/>
            <person name="Merkel B.J."/>
            <person name="Hornburger P."/>
            <person name="Mueller R.-W."/>
            <person name="Bruemmer F."/>
            <person name="Labrenz M."/>
            <person name="Spormann A.M."/>
            <person name="Op den Camp H."/>
            <person name="Overmann J."/>
            <person name="Amann R."/>
            <person name="Jetten M.S.M."/>
            <person name="Mascher T."/>
            <person name="Medema M.H."/>
            <person name="Devos D.P."/>
            <person name="Kaster A.-K."/>
            <person name="Ovreas L."/>
            <person name="Rohde M."/>
            <person name="Galperin M.Y."/>
            <person name="Jogler C."/>
        </authorList>
    </citation>
    <scope>NUCLEOTIDE SEQUENCE [LARGE SCALE GENOMIC DNA]</scope>
    <source>
        <strain evidence="3 4">V144</strain>
    </source>
</reference>
<dbReference type="Pfam" id="PF07963">
    <property type="entry name" value="N_methyl"/>
    <property type="match status" value="1"/>
</dbReference>
<evidence type="ECO:0000259" key="2">
    <source>
        <dbReference type="Pfam" id="PF07596"/>
    </source>
</evidence>
<dbReference type="InterPro" id="IPR045584">
    <property type="entry name" value="Pilin-like"/>
</dbReference>
<evidence type="ECO:0000256" key="1">
    <source>
        <dbReference type="SAM" id="Phobius"/>
    </source>
</evidence>